<dbReference type="InterPro" id="IPR050855">
    <property type="entry name" value="NDM-1-like"/>
</dbReference>
<dbReference type="PANTHER" id="PTHR42951">
    <property type="entry name" value="METALLO-BETA-LACTAMASE DOMAIN-CONTAINING"/>
    <property type="match status" value="1"/>
</dbReference>
<dbReference type="InterPro" id="IPR036866">
    <property type="entry name" value="RibonucZ/Hydroxyglut_hydro"/>
</dbReference>
<evidence type="ECO:0000313" key="5">
    <source>
        <dbReference type="Proteomes" id="UP000234328"/>
    </source>
</evidence>
<dbReference type="Pfam" id="PF00753">
    <property type="entry name" value="Lactamase_B"/>
    <property type="match status" value="1"/>
</dbReference>
<dbReference type="GO" id="GO:0017001">
    <property type="term" value="P:antibiotic catabolic process"/>
    <property type="evidence" value="ECO:0007669"/>
    <property type="project" value="UniProtKB-ARBA"/>
</dbReference>
<accession>A0A2N4UFW0</accession>
<reference evidence="4 5" key="1">
    <citation type="submission" date="2017-10" db="EMBL/GenBank/DDBJ databases">
        <title>Two draft genome sequences of Pusillimonas sp. strains isolated from a nitrate- and radionuclide-contaminated groundwater in Russia.</title>
        <authorList>
            <person name="Grouzdev D.S."/>
            <person name="Tourova T.P."/>
            <person name="Goeva M.A."/>
            <person name="Babich T.L."/>
            <person name="Sokolova D.S."/>
            <person name="Abdullin R."/>
            <person name="Poltaraus A.B."/>
            <person name="Toshchakov S.V."/>
            <person name="Nazina T.N."/>
        </authorList>
    </citation>
    <scope>NUCLEOTIDE SEQUENCE [LARGE SCALE GENOMIC DNA]</scope>
    <source>
        <strain evidence="4 5">JR1/69-2-13</strain>
    </source>
</reference>
<dbReference type="Proteomes" id="UP000234328">
    <property type="component" value="Unassembled WGS sequence"/>
</dbReference>
<keyword evidence="4" id="KW-0378">Hydrolase</keyword>
<dbReference type="CDD" id="cd16282">
    <property type="entry name" value="metallo-hydrolase-like_MBL-fold"/>
    <property type="match status" value="1"/>
</dbReference>
<dbReference type="SUPFAM" id="SSF56281">
    <property type="entry name" value="Metallo-hydrolase/oxidoreductase"/>
    <property type="match status" value="1"/>
</dbReference>
<dbReference type="SMART" id="SM00849">
    <property type="entry name" value="Lactamase_B"/>
    <property type="match status" value="1"/>
</dbReference>
<feature type="domain" description="Metallo-beta-lactamase" evidence="3">
    <location>
        <begin position="80"/>
        <end position="265"/>
    </location>
</feature>
<comment type="similarity">
    <text evidence="1">Belongs to the metallo-beta-lactamase superfamily. Class-B beta-lactamase family.</text>
</comment>
<dbReference type="GO" id="GO:0016787">
    <property type="term" value="F:hydrolase activity"/>
    <property type="evidence" value="ECO:0007669"/>
    <property type="project" value="UniProtKB-KW"/>
</dbReference>
<evidence type="ECO:0000313" key="4">
    <source>
        <dbReference type="EMBL" id="PLC53904.1"/>
    </source>
</evidence>
<proteinExistence type="inferred from homology"/>
<dbReference type="AlphaFoldDB" id="A0A2N4UFW0"/>
<keyword evidence="2" id="KW-0812">Transmembrane</keyword>
<gene>
    <name evidence="4" type="ORF">CR155_10735</name>
</gene>
<dbReference type="PANTHER" id="PTHR42951:SF4">
    <property type="entry name" value="ACYL-COENZYME A THIOESTERASE MBLAC2"/>
    <property type="match status" value="1"/>
</dbReference>
<keyword evidence="2" id="KW-0472">Membrane</keyword>
<name>A0A2N4UFW0_9BURK</name>
<evidence type="ECO:0000256" key="2">
    <source>
        <dbReference type="SAM" id="Phobius"/>
    </source>
</evidence>
<keyword evidence="5" id="KW-1185">Reference proteome</keyword>
<evidence type="ECO:0000259" key="3">
    <source>
        <dbReference type="SMART" id="SM00849"/>
    </source>
</evidence>
<evidence type="ECO:0000256" key="1">
    <source>
        <dbReference type="ARBA" id="ARBA00005250"/>
    </source>
</evidence>
<sequence length="351" mass="37714">MYLMTDPFAARRYGTDGPLLIFLAIVMPLLQAVAIGGVLACSMSVQAQTSRVTSLQQVAPGIYAALGQISVATPQNRGVVANQGIIVGEDGVILIGTGTSARHMTDILAAVRGLTPKPIMLAINTHQNPAFVFGNGTLALQGVPILAHEDVAALISQRCEKCLQKLNHILGPEEMEGTRVVVPTRTVDGAMSIDIAGRHLDILYYGHSSSPGSIAVVDRKSGVLFAGGLASIGRIPDAKDARIYAWLVALEDFKKRRPSRIVPGEGPISSVAELDNLVDYLNALQEVVEQTFQAGIGLGSVAESSQLPQYEHWPLYDNVHDINVEHQYLEVERRILDGELKGKPEIPPHVQ</sequence>
<protein>
    <submittedName>
        <fullName evidence="4">MBL fold metallo-hydrolase</fullName>
    </submittedName>
</protein>
<dbReference type="Gene3D" id="3.60.15.10">
    <property type="entry name" value="Ribonuclease Z/Hydroxyacylglutathione hydrolase-like"/>
    <property type="match status" value="1"/>
</dbReference>
<dbReference type="EMBL" id="PDNV01000006">
    <property type="protein sequence ID" value="PLC53904.1"/>
    <property type="molecule type" value="Genomic_DNA"/>
</dbReference>
<organism evidence="4 5">
    <name type="scientific">Pollutimonas nitritireducens</name>
    <dbReference type="NCBI Taxonomy" id="2045209"/>
    <lineage>
        <taxon>Bacteria</taxon>
        <taxon>Pseudomonadati</taxon>
        <taxon>Pseudomonadota</taxon>
        <taxon>Betaproteobacteria</taxon>
        <taxon>Burkholderiales</taxon>
        <taxon>Alcaligenaceae</taxon>
        <taxon>Pollutimonas</taxon>
    </lineage>
</organism>
<feature type="transmembrane region" description="Helical" evidence="2">
    <location>
        <begin position="20"/>
        <end position="41"/>
    </location>
</feature>
<comment type="caution">
    <text evidence="4">The sequence shown here is derived from an EMBL/GenBank/DDBJ whole genome shotgun (WGS) entry which is preliminary data.</text>
</comment>
<dbReference type="InterPro" id="IPR001279">
    <property type="entry name" value="Metallo-B-lactamas"/>
</dbReference>
<keyword evidence="2" id="KW-1133">Transmembrane helix</keyword>